<evidence type="ECO:0000313" key="3">
    <source>
        <dbReference type="Proteomes" id="UP001431783"/>
    </source>
</evidence>
<accession>A0AAW1U6J0</accession>
<dbReference type="EMBL" id="JARQZJ010000051">
    <property type="protein sequence ID" value="KAK9878614.1"/>
    <property type="molecule type" value="Genomic_DNA"/>
</dbReference>
<proteinExistence type="predicted"/>
<evidence type="ECO:0000256" key="1">
    <source>
        <dbReference type="SAM" id="Phobius"/>
    </source>
</evidence>
<organism evidence="2 3">
    <name type="scientific">Henosepilachna vigintioctopunctata</name>
    <dbReference type="NCBI Taxonomy" id="420089"/>
    <lineage>
        <taxon>Eukaryota</taxon>
        <taxon>Metazoa</taxon>
        <taxon>Ecdysozoa</taxon>
        <taxon>Arthropoda</taxon>
        <taxon>Hexapoda</taxon>
        <taxon>Insecta</taxon>
        <taxon>Pterygota</taxon>
        <taxon>Neoptera</taxon>
        <taxon>Endopterygota</taxon>
        <taxon>Coleoptera</taxon>
        <taxon>Polyphaga</taxon>
        <taxon>Cucujiformia</taxon>
        <taxon>Coccinelloidea</taxon>
        <taxon>Coccinellidae</taxon>
        <taxon>Epilachninae</taxon>
        <taxon>Epilachnini</taxon>
        <taxon>Henosepilachna</taxon>
    </lineage>
</organism>
<gene>
    <name evidence="2" type="ORF">WA026_022875</name>
</gene>
<sequence>MEASKVAGSRALDWFTANHLRVNEEKTETVVFSLRRDDFLEGSFRFLGIFLDSRLRWAAHVEYISIKLSGNIYVLRQLSRSLSPTVLMIVYLALCESHMQYGVLAWAVRVLAGLGYRDCCRDAFQHLGILFFPALFLLECLIYAHENVVAANLRQDVHGHDTRGKNAIRLDYLRLSRSQTGSTFHCWKFFNSLPSSVQILPNNSFRRTAKKVLVANVLYDTNDFFNISFPV</sequence>
<reference evidence="2 3" key="1">
    <citation type="submission" date="2023-03" db="EMBL/GenBank/DDBJ databases">
        <title>Genome insight into feeding habits of ladybird beetles.</title>
        <authorList>
            <person name="Li H.-S."/>
            <person name="Huang Y.-H."/>
            <person name="Pang H."/>
        </authorList>
    </citation>
    <scope>NUCLEOTIDE SEQUENCE [LARGE SCALE GENOMIC DNA]</scope>
    <source>
        <strain evidence="2">SYSU_2023b</strain>
        <tissue evidence="2">Whole body</tissue>
    </source>
</reference>
<evidence type="ECO:0008006" key="4">
    <source>
        <dbReference type="Google" id="ProtNLM"/>
    </source>
</evidence>
<protein>
    <recommendedName>
        <fullName evidence="4">Reverse transcriptase</fullName>
    </recommendedName>
</protein>
<comment type="caution">
    <text evidence="2">The sequence shown here is derived from an EMBL/GenBank/DDBJ whole genome shotgun (WGS) entry which is preliminary data.</text>
</comment>
<feature type="transmembrane region" description="Helical" evidence="1">
    <location>
        <begin position="86"/>
        <end position="108"/>
    </location>
</feature>
<keyword evidence="1" id="KW-1133">Transmembrane helix</keyword>
<keyword evidence="1" id="KW-0812">Transmembrane</keyword>
<keyword evidence="3" id="KW-1185">Reference proteome</keyword>
<evidence type="ECO:0000313" key="2">
    <source>
        <dbReference type="EMBL" id="KAK9878614.1"/>
    </source>
</evidence>
<name>A0AAW1U6J0_9CUCU</name>
<feature type="transmembrane region" description="Helical" evidence="1">
    <location>
        <begin position="123"/>
        <end position="144"/>
    </location>
</feature>
<dbReference type="AlphaFoldDB" id="A0AAW1U6J0"/>
<keyword evidence="1" id="KW-0472">Membrane</keyword>
<dbReference type="Proteomes" id="UP001431783">
    <property type="component" value="Unassembled WGS sequence"/>
</dbReference>